<evidence type="ECO:0000313" key="24">
    <source>
        <dbReference type="EnsemblMetazoa" id="XP_038044240.1"/>
    </source>
</evidence>
<evidence type="ECO:0000256" key="16">
    <source>
        <dbReference type="ARBA" id="ARBA00036193"/>
    </source>
</evidence>
<sequence>MANAEVELQQCSVETSSAGLSNRERAQRRWVTVEPVVSLAVIGFMTIGLIRPFFLKKRIGESYNVTVDDEFSNCNSNDTGDKAMQDGIQAEASLWIMYLNVSSSIPVIISSVIMGTLSDRLGRKMCIVIPIFGYICQEVVYLATIYFELPLPVLFVGDILQGMAGGFGLLFAGCTSYITDITSEKKRTLRIAFIEMLLLLLGGFVQVGVGYMVRDISTEVPLLMALGANVLCLIYVAIPGLLIETVDRKNIPEHRKGLKAAGRSMVKLLKFNENGRRWQMLLLDFFLFFVIININGTMSIFILYGTAKPLCWSPVDAGLAGSFGFLTASIGMVVGTKLFALCVGEYWIMQISCLSLLAFNIMMGVTQTTWLVYAANLIGAFRATSMPIARSIISRIVDSTEIGAAFALVACIDSVAGFIASAVGPSIYAATVKYLPPAVFFVYSGFYVIPAGIIVVLQLLWPRREAKDKYQQFEDEPEESKGYEVNADIKEYIGKPESIES</sequence>
<dbReference type="GO" id="GO:0010008">
    <property type="term" value="C:endosome membrane"/>
    <property type="evidence" value="ECO:0007669"/>
    <property type="project" value="UniProtKB-SubCell"/>
</dbReference>
<evidence type="ECO:0000256" key="10">
    <source>
        <dbReference type="ARBA" id="ARBA00022847"/>
    </source>
</evidence>
<dbReference type="GO" id="GO:0016324">
    <property type="term" value="C:apical plasma membrane"/>
    <property type="evidence" value="ECO:0007669"/>
    <property type="project" value="UniProtKB-SubCell"/>
</dbReference>
<comment type="subcellular location">
    <subcellularLocation>
        <location evidence="2">Apical cell membrane</location>
        <topology evidence="2">Multi-pass membrane protein</topology>
    </subcellularLocation>
    <subcellularLocation>
        <location evidence="4">Basolateral cell membrane</location>
        <topology evidence="4">Multi-pass membrane protein</topology>
    </subcellularLocation>
    <subcellularLocation>
        <location evidence="3">Cytoplasm</location>
    </subcellularLocation>
    <subcellularLocation>
        <location evidence="1">Endosome membrane</location>
        <topology evidence="1">Multi-pass membrane protein</topology>
    </subcellularLocation>
</comment>
<evidence type="ECO:0000256" key="3">
    <source>
        <dbReference type="ARBA" id="ARBA00004496"/>
    </source>
</evidence>
<evidence type="ECO:0000259" key="23">
    <source>
        <dbReference type="PROSITE" id="PS50850"/>
    </source>
</evidence>
<proteinExistence type="predicted"/>
<dbReference type="RefSeq" id="XP_038044240.1">
    <property type="nucleotide sequence ID" value="XM_038188312.1"/>
</dbReference>
<keyword evidence="7" id="KW-0963">Cytoplasm</keyword>
<comment type="catalytic activity">
    <reaction evidence="17">
        <text>folate(in) + H(+)(in) = folate(out) + H(+)(out)</text>
        <dbReference type="Rhea" id="RHEA:70159"/>
        <dbReference type="ChEBI" id="CHEBI:15378"/>
        <dbReference type="ChEBI" id="CHEBI:62501"/>
    </reaction>
</comment>
<evidence type="ECO:0000256" key="11">
    <source>
        <dbReference type="ARBA" id="ARBA00022954"/>
    </source>
</evidence>
<dbReference type="Proteomes" id="UP000887568">
    <property type="component" value="Unplaced"/>
</dbReference>
<dbReference type="OMA" id="CDISYEN"/>
<protein>
    <recommendedName>
        <fullName evidence="18">Proton-coupled folate transporter</fullName>
    </recommendedName>
    <alternativeName>
        <fullName evidence="19">Solute carrier family 46 member 1</fullName>
    </alternativeName>
</protein>
<evidence type="ECO:0000256" key="5">
    <source>
        <dbReference type="ARBA" id="ARBA00022448"/>
    </source>
</evidence>
<feature type="transmembrane region" description="Helical" evidence="22">
    <location>
        <begin position="125"/>
        <end position="147"/>
    </location>
</feature>
<keyword evidence="13 22" id="KW-0472">Membrane</keyword>
<feature type="transmembrane region" description="Helical" evidence="22">
    <location>
        <begin position="225"/>
        <end position="246"/>
    </location>
</feature>
<feature type="transmembrane region" description="Helical" evidence="22">
    <location>
        <begin position="191"/>
        <end position="213"/>
    </location>
</feature>
<dbReference type="SUPFAM" id="SSF103473">
    <property type="entry name" value="MFS general substrate transporter"/>
    <property type="match status" value="1"/>
</dbReference>
<evidence type="ECO:0000256" key="8">
    <source>
        <dbReference type="ARBA" id="ARBA00022692"/>
    </source>
</evidence>
<dbReference type="Gene3D" id="1.20.1250.20">
    <property type="entry name" value="MFS general substrate transporter like domains"/>
    <property type="match status" value="2"/>
</dbReference>
<evidence type="ECO:0000256" key="4">
    <source>
        <dbReference type="ARBA" id="ARBA00004554"/>
    </source>
</evidence>
<dbReference type="PANTHER" id="PTHR23507:SF2">
    <property type="entry name" value="PROTON-COUPLED FOLATE TRANSPORTER"/>
    <property type="match status" value="1"/>
</dbReference>
<keyword evidence="12 22" id="KW-1133">Transmembrane helix</keyword>
<dbReference type="PROSITE" id="PS50850">
    <property type="entry name" value="MFS"/>
    <property type="match status" value="1"/>
</dbReference>
<evidence type="ECO:0000256" key="14">
    <source>
        <dbReference type="ARBA" id="ARBA00023157"/>
    </source>
</evidence>
<feature type="transmembrane region" description="Helical" evidence="22">
    <location>
        <begin position="371"/>
        <end position="393"/>
    </location>
</feature>
<feature type="transmembrane region" description="Helical" evidence="22">
    <location>
        <begin position="317"/>
        <end position="339"/>
    </location>
</feature>
<keyword evidence="9" id="KW-0967">Endosome</keyword>
<evidence type="ECO:0000256" key="20">
    <source>
        <dbReference type="ARBA" id="ARBA00047769"/>
    </source>
</evidence>
<accession>A0A913Z0P5</accession>
<dbReference type="AlphaFoldDB" id="A0A913Z0P5"/>
<feature type="domain" description="Major facilitator superfamily (MFS) profile" evidence="23">
    <location>
        <begin position="36"/>
        <end position="462"/>
    </location>
</feature>
<evidence type="ECO:0000256" key="7">
    <source>
        <dbReference type="ARBA" id="ARBA00022490"/>
    </source>
</evidence>
<dbReference type="GO" id="GO:0015293">
    <property type="term" value="F:symporter activity"/>
    <property type="evidence" value="ECO:0007669"/>
    <property type="project" value="UniProtKB-KW"/>
</dbReference>
<organism evidence="24 25">
    <name type="scientific">Patiria miniata</name>
    <name type="common">Bat star</name>
    <name type="synonym">Asterina miniata</name>
    <dbReference type="NCBI Taxonomy" id="46514"/>
    <lineage>
        <taxon>Eukaryota</taxon>
        <taxon>Metazoa</taxon>
        <taxon>Echinodermata</taxon>
        <taxon>Eleutherozoa</taxon>
        <taxon>Asterozoa</taxon>
        <taxon>Asteroidea</taxon>
        <taxon>Valvatacea</taxon>
        <taxon>Valvatida</taxon>
        <taxon>Asterinidae</taxon>
        <taxon>Patiria</taxon>
    </lineage>
</organism>
<dbReference type="GeneID" id="119744296"/>
<comment type="catalytic activity">
    <reaction evidence="16">
        <text>(6S)-5-methyl-5,6,7,8-tetrahydrofolate(in) + H(+)(in) = (6S)-5-methyl-5,6,7,8-tetrahydrofolate(out) + H(+)(out)</text>
        <dbReference type="Rhea" id="RHEA:70167"/>
        <dbReference type="ChEBI" id="CHEBI:15378"/>
        <dbReference type="ChEBI" id="CHEBI:18608"/>
    </reaction>
</comment>
<keyword evidence="6" id="KW-1003">Cell membrane</keyword>
<keyword evidence="11" id="KW-0290">Folate-binding</keyword>
<feature type="transmembrane region" description="Helical" evidence="22">
    <location>
        <begin position="405"/>
        <end position="428"/>
    </location>
</feature>
<dbReference type="EnsemblMetazoa" id="XM_038220165.1">
    <property type="protein sequence ID" value="XP_038076093.1"/>
    <property type="gene ID" value="LOC119744296"/>
</dbReference>
<evidence type="ECO:0000256" key="2">
    <source>
        <dbReference type="ARBA" id="ARBA00004424"/>
    </source>
</evidence>
<dbReference type="InterPro" id="IPR036259">
    <property type="entry name" value="MFS_trans_sf"/>
</dbReference>
<feature type="transmembrane region" description="Helical" evidence="22">
    <location>
        <begin position="346"/>
        <end position="365"/>
    </location>
</feature>
<dbReference type="RefSeq" id="XP_038076093.1">
    <property type="nucleotide sequence ID" value="XM_038220165.1"/>
</dbReference>
<evidence type="ECO:0000256" key="9">
    <source>
        <dbReference type="ARBA" id="ARBA00022753"/>
    </source>
</evidence>
<dbReference type="Pfam" id="PF07690">
    <property type="entry name" value="MFS_1"/>
    <property type="match status" value="1"/>
</dbReference>
<evidence type="ECO:0000256" key="12">
    <source>
        <dbReference type="ARBA" id="ARBA00022989"/>
    </source>
</evidence>
<dbReference type="InterPro" id="IPR020846">
    <property type="entry name" value="MFS_dom"/>
</dbReference>
<reference evidence="24" key="1">
    <citation type="submission" date="2022-11" db="UniProtKB">
        <authorList>
            <consortium name="EnsemblMetazoa"/>
        </authorList>
    </citation>
    <scope>IDENTIFICATION</scope>
</reference>
<feature type="transmembrane region" description="Helical" evidence="22">
    <location>
        <begin position="159"/>
        <end position="179"/>
    </location>
</feature>
<feature type="transmembrane region" description="Helical" evidence="22">
    <location>
        <begin position="281"/>
        <end position="305"/>
    </location>
</feature>
<evidence type="ECO:0000256" key="1">
    <source>
        <dbReference type="ARBA" id="ARBA00004337"/>
    </source>
</evidence>
<evidence type="ECO:0000256" key="22">
    <source>
        <dbReference type="SAM" id="Phobius"/>
    </source>
</evidence>
<evidence type="ECO:0000256" key="13">
    <source>
        <dbReference type="ARBA" id="ARBA00023136"/>
    </source>
</evidence>
<evidence type="ECO:0000256" key="17">
    <source>
        <dbReference type="ARBA" id="ARBA00036250"/>
    </source>
</evidence>
<dbReference type="InterPro" id="IPR011701">
    <property type="entry name" value="MFS"/>
</dbReference>
<evidence type="ECO:0000256" key="19">
    <source>
        <dbReference type="ARBA" id="ARBA00042514"/>
    </source>
</evidence>
<keyword evidence="15" id="KW-0325">Glycoprotein</keyword>
<feature type="transmembrane region" description="Helical" evidence="22">
    <location>
        <begin position="440"/>
        <end position="461"/>
    </location>
</feature>
<evidence type="ECO:0000313" key="25">
    <source>
        <dbReference type="Proteomes" id="UP000887568"/>
    </source>
</evidence>
<dbReference type="GO" id="GO:0016323">
    <property type="term" value="C:basolateral plasma membrane"/>
    <property type="evidence" value="ECO:0007669"/>
    <property type="project" value="UniProtKB-SubCell"/>
</dbReference>
<feature type="transmembrane region" description="Helical" evidence="22">
    <location>
        <begin position="92"/>
        <end position="113"/>
    </location>
</feature>
<evidence type="ECO:0000256" key="6">
    <source>
        <dbReference type="ARBA" id="ARBA00022475"/>
    </source>
</evidence>
<dbReference type="PANTHER" id="PTHR23507">
    <property type="entry name" value="ZGC:174356"/>
    <property type="match status" value="1"/>
</dbReference>
<evidence type="ECO:0000256" key="15">
    <source>
        <dbReference type="ARBA" id="ARBA00023180"/>
    </source>
</evidence>
<dbReference type="OrthoDB" id="3026777at2759"/>
<evidence type="ECO:0000256" key="18">
    <source>
        <dbReference type="ARBA" id="ARBA00040650"/>
    </source>
</evidence>
<dbReference type="GeneID" id="119718887"/>
<comment type="catalytic activity">
    <reaction evidence="21">
        <text>methotrexate(in) + H(+)(in) = methotrexate(out) + H(+)(out)</text>
        <dbReference type="Rhea" id="RHEA:70163"/>
        <dbReference type="ChEBI" id="CHEBI:15378"/>
        <dbReference type="ChEBI" id="CHEBI:50681"/>
    </reaction>
</comment>
<keyword evidence="25" id="KW-1185">Reference proteome</keyword>
<keyword evidence="14" id="KW-1015">Disulfide bond</keyword>
<keyword evidence="10" id="KW-0769">Symport</keyword>
<keyword evidence="5" id="KW-0813">Transport</keyword>
<feature type="transmembrane region" description="Helical" evidence="22">
    <location>
        <begin position="30"/>
        <end position="54"/>
    </location>
</feature>
<keyword evidence="8 22" id="KW-0812">Transmembrane</keyword>
<dbReference type="EnsemblMetazoa" id="XM_038188312.1">
    <property type="protein sequence ID" value="XP_038044240.1"/>
    <property type="gene ID" value="LOC119718887"/>
</dbReference>
<evidence type="ECO:0000256" key="21">
    <source>
        <dbReference type="ARBA" id="ARBA00047850"/>
    </source>
</evidence>
<comment type="catalytic activity">
    <reaction evidence="20">
        <text>pemetrexed(in) + H(+)(in) = pemetrexed(out) + H(+)(out)</text>
        <dbReference type="Rhea" id="RHEA:70171"/>
        <dbReference type="ChEBI" id="CHEBI:15378"/>
        <dbReference type="ChEBI" id="CHEBI:63724"/>
    </reaction>
</comment>
<name>A0A913Z0P5_PATMI</name>
<dbReference type="GO" id="GO:0005542">
    <property type="term" value="F:folic acid binding"/>
    <property type="evidence" value="ECO:0007669"/>
    <property type="project" value="UniProtKB-KW"/>
</dbReference>